<reference evidence="5 6" key="1">
    <citation type="submission" date="2018-10" db="EMBL/GenBank/DDBJ databases">
        <title>Genomic Encyclopedia of Archaeal and Bacterial Type Strains, Phase II (KMG-II): from individual species to whole genera.</title>
        <authorList>
            <person name="Goeker M."/>
        </authorList>
    </citation>
    <scope>NUCLEOTIDE SEQUENCE [LARGE SCALE GENOMIC DNA]</scope>
    <source>
        <strain evidence="5 6">DSM 45657</strain>
    </source>
</reference>
<dbReference type="InterPro" id="IPR050679">
    <property type="entry name" value="Bact_HTH_transcr_reg"/>
</dbReference>
<keyword evidence="3" id="KW-0804">Transcription</keyword>
<evidence type="ECO:0000259" key="4">
    <source>
        <dbReference type="PROSITE" id="PS50949"/>
    </source>
</evidence>
<dbReference type="PANTHER" id="PTHR44846:SF1">
    <property type="entry name" value="MANNOSYL-D-GLYCERATE TRANSPORT_METABOLISM SYSTEM REPRESSOR MNGR-RELATED"/>
    <property type="match status" value="1"/>
</dbReference>
<sequence length="107" mass="11584">MRGLDPDASGPPYRDIANALREALDAGEWAPGEAIYSRKQLVGHFGVSGMTVQRAVGVLVDEGRLVARQGARVYVRAVPDPPARDLAAELDELRARLDVLERRVPPG</sequence>
<feature type="domain" description="HTH gntR-type" evidence="4">
    <location>
        <begin position="10"/>
        <end position="78"/>
    </location>
</feature>
<keyword evidence="2" id="KW-0238">DNA-binding</keyword>
<dbReference type="CDD" id="cd07377">
    <property type="entry name" value="WHTH_GntR"/>
    <property type="match status" value="1"/>
</dbReference>
<evidence type="ECO:0000256" key="3">
    <source>
        <dbReference type="ARBA" id="ARBA00023163"/>
    </source>
</evidence>
<dbReference type="EMBL" id="RCDD01000003">
    <property type="protein sequence ID" value="RLK58401.1"/>
    <property type="molecule type" value="Genomic_DNA"/>
</dbReference>
<accession>A0A421B2B2</accession>
<dbReference type="GO" id="GO:0003677">
    <property type="term" value="F:DNA binding"/>
    <property type="evidence" value="ECO:0007669"/>
    <property type="project" value="UniProtKB-KW"/>
</dbReference>
<dbReference type="RefSeq" id="WP_121392821.1">
    <property type="nucleotide sequence ID" value="NZ_RCDD01000003.1"/>
</dbReference>
<gene>
    <name evidence="5" type="ORF">CLV68_4501</name>
</gene>
<protein>
    <submittedName>
        <fullName evidence="5">Regulatory GntR family protein</fullName>
    </submittedName>
</protein>
<dbReference type="Proteomes" id="UP000282454">
    <property type="component" value="Unassembled WGS sequence"/>
</dbReference>
<proteinExistence type="predicted"/>
<dbReference type="InterPro" id="IPR000524">
    <property type="entry name" value="Tscrpt_reg_HTH_GntR"/>
</dbReference>
<dbReference type="AlphaFoldDB" id="A0A421B2B2"/>
<dbReference type="Gene3D" id="1.10.10.10">
    <property type="entry name" value="Winged helix-like DNA-binding domain superfamily/Winged helix DNA-binding domain"/>
    <property type="match status" value="1"/>
</dbReference>
<keyword evidence="6" id="KW-1185">Reference proteome</keyword>
<evidence type="ECO:0000313" key="5">
    <source>
        <dbReference type="EMBL" id="RLK58401.1"/>
    </source>
</evidence>
<dbReference type="SUPFAM" id="SSF46785">
    <property type="entry name" value="Winged helix' DNA-binding domain"/>
    <property type="match status" value="1"/>
</dbReference>
<comment type="caution">
    <text evidence="5">The sequence shown here is derived from an EMBL/GenBank/DDBJ whole genome shotgun (WGS) entry which is preliminary data.</text>
</comment>
<dbReference type="PROSITE" id="PS50949">
    <property type="entry name" value="HTH_GNTR"/>
    <property type="match status" value="1"/>
</dbReference>
<evidence type="ECO:0000256" key="1">
    <source>
        <dbReference type="ARBA" id="ARBA00023015"/>
    </source>
</evidence>
<dbReference type="InterPro" id="IPR036390">
    <property type="entry name" value="WH_DNA-bd_sf"/>
</dbReference>
<dbReference type="GO" id="GO:0045892">
    <property type="term" value="P:negative regulation of DNA-templated transcription"/>
    <property type="evidence" value="ECO:0007669"/>
    <property type="project" value="TreeGrafter"/>
</dbReference>
<organism evidence="5 6">
    <name type="scientific">Actinokineospora cianjurensis</name>
    <dbReference type="NCBI Taxonomy" id="585224"/>
    <lineage>
        <taxon>Bacteria</taxon>
        <taxon>Bacillati</taxon>
        <taxon>Actinomycetota</taxon>
        <taxon>Actinomycetes</taxon>
        <taxon>Pseudonocardiales</taxon>
        <taxon>Pseudonocardiaceae</taxon>
        <taxon>Actinokineospora</taxon>
    </lineage>
</organism>
<dbReference type="GO" id="GO:0003700">
    <property type="term" value="F:DNA-binding transcription factor activity"/>
    <property type="evidence" value="ECO:0007669"/>
    <property type="project" value="InterPro"/>
</dbReference>
<dbReference type="Pfam" id="PF00392">
    <property type="entry name" value="GntR"/>
    <property type="match status" value="1"/>
</dbReference>
<dbReference type="InterPro" id="IPR036388">
    <property type="entry name" value="WH-like_DNA-bd_sf"/>
</dbReference>
<name>A0A421B2B2_9PSEU</name>
<keyword evidence="1" id="KW-0805">Transcription regulation</keyword>
<dbReference type="PANTHER" id="PTHR44846">
    <property type="entry name" value="MANNOSYL-D-GLYCERATE TRANSPORT/METABOLISM SYSTEM REPRESSOR MNGR-RELATED"/>
    <property type="match status" value="1"/>
</dbReference>
<evidence type="ECO:0000256" key="2">
    <source>
        <dbReference type="ARBA" id="ARBA00023125"/>
    </source>
</evidence>
<dbReference type="OrthoDB" id="7363114at2"/>
<evidence type="ECO:0000313" key="6">
    <source>
        <dbReference type="Proteomes" id="UP000282454"/>
    </source>
</evidence>
<dbReference type="SMART" id="SM00345">
    <property type="entry name" value="HTH_GNTR"/>
    <property type="match status" value="1"/>
</dbReference>